<dbReference type="Proteomes" id="UP001327560">
    <property type="component" value="Chromosome 7"/>
</dbReference>
<organism evidence="2 3">
    <name type="scientific">Canna indica</name>
    <name type="common">Indian-shot</name>
    <dbReference type="NCBI Taxonomy" id="4628"/>
    <lineage>
        <taxon>Eukaryota</taxon>
        <taxon>Viridiplantae</taxon>
        <taxon>Streptophyta</taxon>
        <taxon>Embryophyta</taxon>
        <taxon>Tracheophyta</taxon>
        <taxon>Spermatophyta</taxon>
        <taxon>Magnoliopsida</taxon>
        <taxon>Liliopsida</taxon>
        <taxon>Zingiberales</taxon>
        <taxon>Cannaceae</taxon>
        <taxon>Canna</taxon>
    </lineage>
</organism>
<accession>A0AAQ3QIS6</accession>
<evidence type="ECO:0000313" key="2">
    <source>
        <dbReference type="EMBL" id="WOL12764.1"/>
    </source>
</evidence>
<protein>
    <submittedName>
        <fullName evidence="2">Uncharacterized protein</fullName>
    </submittedName>
</protein>
<feature type="compositionally biased region" description="Polar residues" evidence="1">
    <location>
        <begin position="62"/>
        <end position="74"/>
    </location>
</feature>
<gene>
    <name evidence="2" type="ORF">Cni_G21532</name>
</gene>
<dbReference type="AlphaFoldDB" id="A0AAQ3QIS6"/>
<proteinExistence type="predicted"/>
<dbReference type="EMBL" id="CP136896">
    <property type="protein sequence ID" value="WOL12764.1"/>
    <property type="molecule type" value="Genomic_DNA"/>
</dbReference>
<reference evidence="2 3" key="1">
    <citation type="submission" date="2023-10" db="EMBL/GenBank/DDBJ databases">
        <title>Chromosome-scale genome assembly provides insights into flower coloration mechanisms of Canna indica.</title>
        <authorList>
            <person name="Li C."/>
        </authorList>
    </citation>
    <scope>NUCLEOTIDE SEQUENCE [LARGE SCALE GENOMIC DNA]</scope>
    <source>
        <tissue evidence="2">Flower</tissue>
    </source>
</reference>
<evidence type="ECO:0000256" key="1">
    <source>
        <dbReference type="SAM" id="MobiDB-lite"/>
    </source>
</evidence>
<evidence type="ECO:0000313" key="3">
    <source>
        <dbReference type="Proteomes" id="UP001327560"/>
    </source>
</evidence>
<name>A0AAQ3QIS6_9LILI</name>
<sequence>MPKWEEVLQMFDDLSKVLEQEQNEINVMFVTAMTNLDSFLTSIVTGATLSSHNNYFAGDTTPLPSASPFSTPGG</sequence>
<feature type="region of interest" description="Disordered" evidence="1">
    <location>
        <begin position="55"/>
        <end position="74"/>
    </location>
</feature>
<keyword evidence="3" id="KW-1185">Reference proteome</keyword>